<dbReference type="HAMAP" id="MF_01894">
    <property type="entry name" value="Smc_prok"/>
    <property type="match status" value="1"/>
</dbReference>
<evidence type="ECO:0000256" key="2">
    <source>
        <dbReference type="ARBA" id="ARBA00022741"/>
    </source>
</evidence>
<reference evidence="10 11" key="1">
    <citation type="submission" date="2019-03" db="EMBL/GenBank/DDBJ databases">
        <title>Metabolic reconstructions from genomes of highly enriched 'Candidatus Accumulibacter' and 'Candidatus Competibacter' bioreactor populations.</title>
        <authorList>
            <person name="Annavajhala M.K."/>
            <person name="Welles L."/>
            <person name="Abbas B."/>
            <person name="Sorokin D."/>
            <person name="Park H."/>
            <person name="Van Loosdrecht M."/>
            <person name="Chandran K."/>
        </authorList>
    </citation>
    <scope>NUCLEOTIDE SEQUENCE [LARGE SCALE GENOMIC DNA]</scope>
    <source>
        <strain evidence="10 11">SBR_G</strain>
    </source>
</reference>
<feature type="domain" description="SMC hinge" evidence="9">
    <location>
        <begin position="525"/>
        <end position="575"/>
    </location>
</feature>
<feature type="binding site" evidence="6">
    <location>
        <begin position="32"/>
        <end position="39"/>
    </location>
    <ligand>
        <name>ATP</name>
        <dbReference type="ChEBI" id="CHEBI:30616"/>
    </ligand>
</feature>
<dbReference type="Proteomes" id="UP000760480">
    <property type="component" value="Unassembled WGS sequence"/>
</dbReference>
<evidence type="ECO:0000259" key="9">
    <source>
        <dbReference type="Pfam" id="PF06470"/>
    </source>
</evidence>
<evidence type="ECO:0000256" key="1">
    <source>
        <dbReference type="ARBA" id="ARBA00022490"/>
    </source>
</evidence>
<dbReference type="Pfam" id="PF06470">
    <property type="entry name" value="SMC_hinge"/>
    <property type="match status" value="1"/>
</dbReference>
<dbReference type="Gene3D" id="3.40.50.300">
    <property type="entry name" value="P-loop containing nucleotide triphosphate hydrolases"/>
    <property type="match status" value="2"/>
</dbReference>
<feature type="compositionally biased region" description="Basic and acidic residues" evidence="7">
    <location>
        <begin position="888"/>
        <end position="900"/>
    </location>
</feature>
<keyword evidence="1 6" id="KW-0963">Cytoplasm</keyword>
<comment type="function">
    <text evidence="6">Required for chromosome condensation and partitioning.</text>
</comment>
<dbReference type="InterPro" id="IPR011890">
    <property type="entry name" value="SMC_prok"/>
</dbReference>
<feature type="region of interest" description="Disordered" evidence="7">
    <location>
        <begin position="881"/>
        <end position="900"/>
    </location>
</feature>
<dbReference type="InterPro" id="IPR003395">
    <property type="entry name" value="RecF/RecN/SMC_N"/>
</dbReference>
<evidence type="ECO:0000256" key="4">
    <source>
        <dbReference type="ARBA" id="ARBA00023054"/>
    </source>
</evidence>
<evidence type="ECO:0000256" key="3">
    <source>
        <dbReference type="ARBA" id="ARBA00022840"/>
    </source>
</evidence>
<keyword evidence="11" id="KW-1185">Reference proteome</keyword>
<dbReference type="InterPro" id="IPR010935">
    <property type="entry name" value="SMC_hinge"/>
</dbReference>
<evidence type="ECO:0000256" key="6">
    <source>
        <dbReference type="HAMAP-Rule" id="MF_01894"/>
    </source>
</evidence>
<dbReference type="PIRSF" id="PIRSF005719">
    <property type="entry name" value="SMC"/>
    <property type="match status" value="1"/>
</dbReference>
<keyword evidence="4 6" id="KW-0175">Coiled coil</keyword>
<comment type="subunit">
    <text evidence="6">Homodimer.</text>
</comment>
<feature type="domain" description="RecF/RecN/SMC N-terminal" evidence="8">
    <location>
        <begin position="3"/>
        <end position="1150"/>
    </location>
</feature>
<dbReference type="SUPFAM" id="SSF52540">
    <property type="entry name" value="P-loop containing nucleoside triphosphate hydrolases"/>
    <property type="match status" value="1"/>
</dbReference>
<dbReference type="InterPro" id="IPR024704">
    <property type="entry name" value="SMC"/>
</dbReference>
<feature type="coiled-coil region" evidence="6">
    <location>
        <begin position="170"/>
        <end position="320"/>
    </location>
</feature>
<comment type="subcellular location">
    <subcellularLocation>
        <location evidence="6">Cytoplasm</location>
    </subcellularLocation>
</comment>
<evidence type="ECO:0000256" key="7">
    <source>
        <dbReference type="SAM" id="MobiDB-lite"/>
    </source>
</evidence>
<feature type="coiled-coil region" evidence="6">
    <location>
        <begin position="905"/>
        <end position="932"/>
    </location>
</feature>
<comment type="caution">
    <text evidence="10">The sequence shown here is derived from an EMBL/GenBank/DDBJ whole genome shotgun (WGS) entry which is preliminary data.</text>
</comment>
<organism evidence="10 11">
    <name type="scientific">Candidatus Competibacter phosphatis</name>
    <dbReference type="NCBI Taxonomy" id="221280"/>
    <lineage>
        <taxon>Bacteria</taxon>
        <taxon>Pseudomonadati</taxon>
        <taxon>Pseudomonadota</taxon>
        <taxon>Gammaproteobacteria</taxon>
        <taxon>Candidatus Competibacteraceae</taxon>
        <taxon>Candidatus Competibacter</taxon>
    </lineage>
</organism>
<evidence type="ECO:0000313" key="10">
    <source>
        <dbReference type="EMBL" id="NMQ18693.1"/>
    </source>
</evidence>
<feature type="coiled-coil region" evidence="6">
    <location>
        <begin position="398"/>
        <end position="432"/>
    </location>
</feature>
<keyword evidence="5 6" id="KW-0238">DNA-binding</keyword>
<comment type="similarity">
    <text evidence="6">Belongs to the SMC family.</text>
</comment>
<sequence length="1167" mass="131141">MRLSKIKLAGFKSFVDPAVLHLPGNLLGVVGPNGCGKSNIIDAVRWVMGESSARSLRGESMSDVIFNGSASRKPVGQASVELVFDNSQGRLGGPWASYGEIAIKRLVGRDGQSSYFLNGTRCRRRDIADIFLGTGLGPRSYAIIEQGMISRVIESKPDELRIFLEEAAGISKYKERRRETETRIRHTRENLDRLTDVREELGRQLHHLQRQARAAEQYRDYRAEERRLRAELLALRWRNLQADSRDREHALRQEETALEALLAEQRQLEAQLEIGRARRLELNDAFNDHQGRYYQAGAEISRLEQALQHQRELSQRREEEWDQVVAALAQVDEQWRVDREQQDELATALAAAEPELTRLLTEEADAAAALTAAETDLHEGQAAWETFNRRHGEVLRQAEVERTRIEHLERQLSRNEQRLERLRLEREQLTEADLHVELAERRSAEQAAAADLKHRQEQLARIETDLIANREAQQQADPALRELRERLLAGRGRLASLQTLQEAALGRHESESDTWLRARGLAEAPRLAEQLEVEPGWEAAVETALAGWLDAVCLPSLDPLAHAAVELPQGRLTLLEIFPDEFGDAAPPEGLAARVRAPWPLAALLGVDTAATLTEALARRAELRDGEALVTPDGVLCGRRWLRLAREGSDGVLAREREIRRLAAALDADAVTLERQTAHLEQLRAQQRERERERRDLQQTVNQDHRDHARLQGECNTVQARWEQARARRATLTEELAELRDQCEQDREQVQLARLRLEETLLALENLKIEHAALSGDQERLRARIQQCRARADTSRQAAARQAAAIETLRVRASAAGQAMARLDTQRQQLQARQARLIEERAGDDSAARAAIEDELAGWLETRLTVEAELREARHALEAQDAALEAGEQSRARRERQVETQRQRIEEQRLALGEARVRRQNLREQLHELAAEPEAVLPTLPETAAEADWLARLEQMERRIQRLGPINLAAIEEFAQLSERKQYLDAQNADLLEALTTLENAIRKIDRETRARFQDTFERVNAGLSELFPRLFGGGQAHLELTGEDVLDAGVAIMAKPPGKRVGSISLLSGGEKALAAVALVFAIFQLNPAPFCLLDEVDAPLDEANVGRFGALVRDMSTRVQFVFITHNKATMEIAEYLAGVTMQEPGVSRLVAVDVAAAARLAVAG</sequence>
<name>A0ABX1TKK5_9GAMM</name>
<keyword evidence="2 6" id="KW-0547">Nucleotide-binding</keyword>
<comment type="domain">
    <text evidence="6">Contains large globular domains required for ATP hydrolysis at each terminus and a third globular domain forming a flexible hinge near the middle of the molecule. These domains are separated by coiled-coil structures.</text>
</comment>
<evidence type="ECO:0000313" key="11">
    <source>
        <dbReference type="Proteomes" id="UP000760480"/>
    </source>
</evidence>
<dbReference type="EMBL" id="SPMZ01000016">
    <property type="protein sequence ID" value="NMQ18693.1"/>
    <property type="molecule type" value="Genomic_DNA"/>
</dbReference>
<accession>A0ABX1TKK5</accession>
<keyword evidence="3 6" id="KW-0067">ATP-binding</keyword>
<dbReference type="InterPro" id="IPR027417">
    <property type="entry name" value="P-loop_NTPase"/>
</dbReference>
<dbReference type="NCBIfam" id="TIGR02168">
    <property type="entry name" value="SMC_prok_B"/>
    <property type="match status" value="1"/>
</dbReference>
<proteinExistence type="inferred from homology"/>
<dbReference type="PANTHER" id="PTHR43977">
    <property type="entry name" value="STRUCTURAL MAINTENANCE OF CHROMOSOMES PROTEIN 3"/>
    <property type="match status" value="1"/>
</dbReference>
<gene>
    <name evidence="6 10" type="primary">smc</name>
    <name evidence="10" type="ORF">E4P82_05425</name>
</gene>
<evidence type="ECO:0000256" key="5">
    <source>
        <dbReference type="ARBA" id="ARBA00023125"/>
    </source>
</evidence>
<feature type="coiled-coil region" evidence="6">
    <location>
        <begin position="670"/>
        <end position="784"/>
    </location>
</feature>
<dbReference type="CDD" id="cd03278">
    <property type="entry name" value="ABC_SMC_barmotin"/>
    <property type="match status" value="1"/>
</dbReference>
<protein>
    <recommendedName>
        <fullName evidence="6">Chromosome partition protein Smc</fullName>
    </recommendedName>
</protein>
<evidence type="ECO:0000259" key="8">
    <source>
        <dbReference type="Pfam" id="PF02463"/>
    </source>
</evidence>
<dbReference type="Pfam" id="PF02463">
    <property type="entry name" value="SMC_N"/>
    <property type="match status" value="1"/>
</dbReference>
<dbReference type="RefSeq" id="WP_169247955.1">
    <property type="nucleotide sequence ID" value="NZ_SPMZ01000016.1"/>
</dbReference>